<organism evidence="1 2">
    <name type="scientific">Pseudoalteromonas arctica</name>
    <dbReference type="NCBI Taxonomy" id="394751"/>
    <lineage>
        <taxon>Bacteria</taxon>
        <taxon>Pseudomonadati</taxon>
        <taxon>Pseudomonadota</taxon>
        <taxon>Gammaproteobacteria</taxon>
        <taxon>Alteromonadales</taxon>
        <taxon>Pseudoalteromonadaceae</taxon>
        <taxon>Pseudoalteromonas</taxon>
    </lineage>
</organism>
<dbReference type="RefSeq" id="WP_170071396.1">
    <property type="nucleotide sequence ID" value="NZ_JABBCX010000002.1"/>
</dbReference>
<accession>A0A7X9U501</accession>
<sequence length="133" mass="14680">MSSRNIKIQAHSQSINKVVSRFQNEFDVVATGSKPTEKLESIISQIKSKGSNISGDIDELILEAYSIGAQSGFDRALARFQDGKITSRKVPNENEWTLISSSKKYQITEELPSAKGEVVKATVHLYLSDSGFE</sequence>
<dbReference type="Proteomes" id="UP000519126">
    <property type="component" value="Unassembled WGS sequence"/>
</dbReference>
<evidence type="ECO:0000313" key="1">
    <source>
        <dbReference type="EMBL" id="NMF47756.1"/>
    </source>
</evidence>
<name>A0A7X9U501_9GAMM</name>
<dbReference type="EMBL" id="JABBCX010000002">
    <property type="protein sequence ID" value="NMF47756.1"/>
    <property type="molecule type" value="Genomic_DNA"/>
</dbReference>
<proteinExistence type="predicted"/>
<gene>
    <name evidence="1" type="ORF">HHL01_06145</name>
</gene>
<reference evidence="1 2" key="1">
    <citation type="submission" date="2020-04" db="EMBL/GenBank/DDBJ databases">
        <title>Genome Sequencing and Assembley of Pseudoalteromonas artica.</title>
        <authorList>
            <person name="Akerly B."/>
            <person name="Cook G."/>
        </authorList>
    </citation>
    <scope>NUCLEOTIDE SEQUENCE [LARGE SCALE GENOMIC DNA]</scope>
    <source>
        <strain evidence="1 2">NEC-BIFX-0059</strain>
    </source>
</reference>
<protein>
    <submittedName>
        <fullName evidence="1">Uncharacterized protein</fullName>
    </submittedName>
</protein>
<dbReference type="AlphaFoldDB" id="A0A7X9U501"/>
<evidence type="ECO:0000313" key="2">
    <source>
        <dbReference type="Proteomes" id="UP000519126"/>
    </source>
</evidence>
<comment type="caution">
    <text evidence="1">The sequence shown here is derived from an EMBL/GenBank/DDBJ whole genome shotgun (WGS) entry which is preliminary data.</text>
</comment>